<dbReference type="GO" id="GO:0005737">
    <property type="term" value="C:cytoplasm"/>
    <property type="evidence" value="ECO:0007669"/>
    <property type="project" value="UniProtKB-SubCell"/>
</dbReference>
<evidence type="ECO:0000256" key="4">
    <source>
        <dbReference type="ARBA" id="ARBA00023186"/>
    </source>
</evidence>
<evidence type="ECO:0000259" key="7">
    <source>
        <dbReference type="Pfam" id="PF24986"/>
    </source>
</evidence>
<protein>
    <recommendedName>
        <fullName evidence="5">Ribosome maturation factor RimM</fullName>
    </recommendedName>
</protein>
<sequence length="192" mass="20792">MTKISETKSVLVGVIGAPHGVRGELRVKSHTGDPLALGNYGTLRDAAGRAFDITELRSSKNVLVVRFEQVRDRTAAKALNGVELFVDRSQLPDEELDDDEFFVADLVGLAAHGADGEAIGEVIAVHNFGAGDILEVAPADVRGGFSRKQAFLVEFSRRTVPDIDFDTRRLTLLKPAEIEAHGKEEDSGAQRK</sequence>
<dbReference type="SUPFAM" id="SSF50447">
    <property type="entry name" value="Translation proteins"/>
    <property type="match status" value="1"/>
</dbReference>
<comment type="subcellular location">
    <subcellularLocation>
        <location evidence="5">Cytoplasm</location>
    </subcellularLocation>
</comment>
<dbReference type="OrthoDB" id="9788191at2"/>
<evidence type="ECO:0000313" key="8">
    <source>
        <dbReference type="EMBL" id="TCD15928.1"/>
    </source>
</evidence>
<dbReference type="Gene3D" id="2.40.30.60">
    <property type="entry name" value="RimM"/>
    <property type="match status" value="1"/>
</dbReference>
<comment type="function">
    <text evidence="5">An accessory protein needed during the final step in the assembly of 30S ribosomal subunit, possibly for assembly of the head region. Essential for efficient processing of 16S rRNA. May be needed both before and after RbfA during the maturation of 16S rRNA. It has affinity for free ribosomal 30S subunits but not for 70S ribosomes.</text>
</comment>
<dbReference type="InterPro" id="IPR009000">
    <property type="entry name" value="Transl_B-barrel_sf"/>
</dbReference>
<dbReference type="InterPro" id="IPR011961">
    <property type="entry name" value="RimM"/>
</dbReference>
<dbReference type="Pfam" id="PF01782">
    <property type="entry name" value="RimM"/>
    <property type="match status" value="1"/>
</dbReference>
<comment type="similarity">
    <text evidence="5">Belongs to the RimM family.</text>
</comment>
<dbReference type="SUPFAM" id="SSF50346">
    <property type="entry name" value="PRC-barrel domain"/>
    <property type="match status" value="1"/>
</dbReference>
<evidence type="ECO:0000256" key="3">
    <source>
        <dbReference type="ARBA" id="ARBA00022552"/>
    </source>
</evidence>
<dbReference type="GO" id="GO:0005840">
    <property type="term" value="C:ribosome"/>
    <property type="evidence" value="ECO:0007669"/>
    <property type="project" value="InterPro"/>
</dbReference>
<dbReference type="AlphaFoldDB" id="A0A4R0PFR1"/>
<dbReference type="Pfam" id="PF24986">
    <property type="entry name" value="PRC_RimM"/>
    <property type="match status" value="1"/>
</dbReference>
<feature type="domain" description="RimM N-terminal" evidence="6">
    <location>
        <begin position="12"/>
        <end position="90"/>
    </location>
</feature>
<dbReference type="InterPro" id="IPR036976">
    <property type="entry name" value="RimM_N_sf"/>
</dbReference>
<evidence type="ECO:0000256" key="2">
    <source>
        <dbReference type="ARBA" id="ARBA00022517"/>
    </source>
</evidence>
<proteinExistence type="inferred from homology"/>
<dbReference type="HAMAP" id="MF_00014">
    <property type="entry name" value="Ribosome_mat_RimM"/>
    <property type="match status" value="1"/>
</dbReference>
<gene>
    <name evidence="5 8" type="primary">rimM</name>
    <name evidence="8" type="ORF">E0D97_00355</name>
</gene>
<keyword evidence="2 5" id="KW-0690">Ribosome biogenesis</keyword>
<comment type="subunit">
    <text evidence="5">Binds ribosomal protein uS19.</text>
</comment>
<evidence type="ECO:0000313" key="9">
    <source>
        <dbReference type="Proteomes" id="UP000291301"/>
    </source>
</evidence>
<dbReference type="InterPro" id="IPR011033">
    <property type="entry name" value="PRC_barrel-like_sf"/>
</dbReference>
<feature type="domain" description="Ribosome maturation factor RimM PRC barrel" evidence="7">
    <location>
        <begin position="104"/>
        <end position="177"/>
    </location>
</feature>
<reference evidence="8 9" key="1">
    <citation type="journal article" date="2015" name="Antonie Van Leeuwenhoek">
        <title>Oricola cellulosilytica gen. nov., sp. nov., a cellulose-degrading bacterium of the family Phyllobacteriaceae isolated from surface seashore water, and emended descriptions of Mesorhizobium loti and Phyllobacterium myrsinacearum.</title>
        <authorList>
            <person name="Hameed A."/>
            <person name="Shahina M."/>
            <person name="Lai W.A."/>
            <person name="Lin S.Y."/>
            <person name="Young L.S."/>
            <person name="Liu Y.C."/>
            <person name="Hsu Y.H."/>
            <person name="Young C.C."/>
        </authorList>
    </citation>
    <scope>NUCLEOTIDE SEQUENCE [LARGE SCALE GENOMIC DNA]</scope>
    <source>
        <strain evidence="8 9">KCTC 52183</strain>
    </source>
</reference>
<evidence type="ECO:0000256" key="5">
    <source>
        <dbReference type="HAMAP-Rule" id="MF_00014"/>
    </source>
</evidence>
<keyword evidence="4 5" id="KW-0143">Chaperone</keyword>
<name>A0A4R0PFR1_9HYPH</name>
<accession>A0A4R0PFR1</accession>
<dbReference type="GO" id="GO:0042274">
    <property type="term" value="P:ribosomal small subunit biogenesis"/>
    <property type="evidence" value="ECO:0007669"/>
    <property type="project" value="UniProtKB-UniRule"/>
</dbReference>
<organism evidence="8 9">
    <name type="scientific">Oricola cellulosilytica</name>
    <dbReference type="NCBI Taxonomy" id="1429082"/>
    <lineage>
        <taxon>Bacteria</taxon>
        <taxon>Pseudomonadati</taxon>
        <taxon>Pseudomonadota</taxon>
        <taxon>Alphaproteobacteria</taxon>
        <taxon>Hyphomicrobiales</taxon>
        <taxon>Ahrensiaceae</taxon>
        <taxon>Oricola</taxon>
    </lineage>
</organism>
<dbReference type="RefSeq" id="WP_131564322.1">
    <property type="nucleotide sequence ID" value="NZ_JAINFK010000001.1"/>
</dbReference>
<keyword evidence="9" id="KW-1185">Reference proteome</keyword>
<dbReference type="Gene3D" id="2.30.30.240">
    <property type="entry name" value="PRC-barrel domain"/>
    <property type="match status" value="1"/>
</dbReference>
<dbReference type="NCBIfam" id="TIGR02273">
    <property type="entry name" value="16S_RimM"/>
    <property type="match status" value="1"/>
</dbReference>
<keyword evidence="1 5" id="KW-0963">Cytoplasm</keyword>
<dbReference type="PANTHER" id="PTHR33692:SF1">
    <property type="entry name" value="RIBOSOME MATURATION FACTOR RIMM"/>
    <property type="match status" value="1"/>
</dbReference>
<dbReference type="GO" id="GO:0006364">
    <property type="term" value="P:rRNA processing"/>
    <property type="evidence" value="ECO:0007669"/>
    <property type="project" value="UniProtKB-UniRule"/>
</dbReference>
<evidence type="ECO:0000256" key="1">
    <source>
        <dbReference type="ARBA" id="ARBA00022490"/>
    </source>
</evidence>
<keyword evidence="3 5" id="KW-0698">rRNA processing</keyword>
<dbReference type="GO" id="GO:0043022">
    <property type="term" value="F:ribosome binding"/>
    <property type="evidence" value="ECO:0007669"/>
    <property type="project" value="InterPro"/>
</dbReference>
<evidence type="ECO:0000259" key="6">
    <source>
        <dbReference type="Pfam" id="PF01782"/>
    </source>
</evidence>
<dbReference type="InterPro" id="IPR056792">
    <property type="entry name" value="PRC_RimM"/>
</dbReference>
<dbReference type="PANTHER" id="PTHR33692">
    <property type="entry name" value="RIBOSOME MATURATION FACTOR RIMM"/>
    <property type="match status" value="1"/>
</dbReference>
<dbReference type="Proteomes" id="UP000291301">
    <property type="component" value="Unassembled WGS sequence"/>
</dbReference>
<comment type="domain">
    <text evidence="5">The PRC barrel domain binds ribosomal protein uS19.</text>
</comment>
<comment type="caution">
    <text evidence="8">The sequence shown here is derived from an EMBL/GenBank/DDBJ whole genome shotgun (WGS) entry which is preliminary data.</text>
</comment>
<dbReference type="EMBL" id="SJST01000001">
    <property type="protein sequence ID" value="TCD15928.1"/>
    <property type="molecule type" value="Genomic_DNA"/>
</dbReference>
<dbReference type="InterPro" id="IPR002676">
    <property type="entry name" value="RimM_N"/>
</dbReference>